<dbReference type="PANTHER" id="PTHR36368">
    <property type="entry name" value="ATP-DEPENDENT CASEINOLYTIC PROTEASE/CROTONASE FAMILY PROTEIN"/>
    <property type="match status" value="1"/>
</dbReference>
<name>A0A1R3GNH0_COCAP</name>
<sequence length="92" mass="10345">MKNIILHGESRAESALCTASSPEREKGVLMEDFNSETLDSSCSFPSEPPDIRNWFSSYKYESFALDTCENLGGIVSEETEINRDEFEIGEIN</sequence>
<reference evidence="1 2" key="1">
    <citation type="submission" date="2013-09" db="EMBL/GenBank/DDBJ databases">
        <title>Corchorus capsularis genome sequencing.</title>
        <authorList>
            <person name="Alam M."/>
            <person name="Haque M.S."/>
            <person name="Islam M.S."/>
            <person name="Emdad E.M."/>
            <person name="Islam M.M."/>
            <person name="Ahmed B."/>
            <person name="Halim A."/>
            <person name="Hossen Q.M.M."/>
            <person name="Hossain M.Z."/>
            <person name="Ahmed R."/>
            <person name="Khan M.M."/>
            <person name="Islam R."/>
            <person name="Rashid M.M."/>
            <person name="Khan S.A."/>
            <person name="Rahman M.S."/>
            <person name="Alam M."/>
        </authorList>
    </citation>
    <scope>NUCLEOTIDE SEQUENCE [LARGE SCALE GENOMIC DNA]</scope>
    <source>
        <strain evidence="2">cv. CVL-1</strain>
        <tissue evidence="1">Whole seedling</tissue>
    </source>
</reference>
<dbReference type="AlphaFoldDB" id="A0A1R3GNH0"/>
<evidence type="ECO:0000313" key="2">
    <source>
        <dbReference type="Proteomes" id="UP000188268"/>
    </source>
</evidence>
<gene>
    <name evidence="1" type="ORF">CCACVL1_24717</name>
</gene>
<evidence type="ECO:0000313" key="1">
    <source>
        <dbReference type="EMBL" id="OMO59611.1"/>
    </source>
</evidence>
<dbReference type="Gramene" id="OMO59611">
    <property type="protein sequence ID" value="OMO59611"/>
    <property type="gene ID" value="CCACVL1_24717"/>
</dbReference>
<dbReference type="PANTHER" id="PTHR36368:SF1">
    <property type="entry name" value="ATP-DEPENDENT CASEINOLYTIC PROTEASE_CROTONASE FAMILY PROTEIN"/>
    <property type="match status" value="1"/>
</dbReference>
<dbReference type="Proteomes" id="UP000188268">
    <property type="component" value="Unassembled WGS sequence"/>
</dbReference>
<dbReference type="OrthoDB" id="1847229at2759"/>
<protein>
    <submittedName>
        <fullName evidence="1">Uncharacterized protein</fullName>
    </submittedName>
</protein>
<keyword evidence="2" id="KW-1185">Reference proteome</keyword>
<accession>A0A1R3GNH0</accession>
<dbReference type="EMBL" id="AWWV01013892">
    <property type="protein sequence ID" value="OMO59611.1"/>
    <property type="molecule type" value="Genomic_DNA"/>
</dbReference>
<comment type="caution">
    <text evidence="1">The sequence shown here is derived from an EMBL/GenBank/DDBJ whole genome shotgun (WGS) entry which is preliminary data.</text>
</comment>
<proteinExistence type="predicted"/>
<organism evidence="1 2">
    <name type="scientific">Corchorus capsularis</name>
    <name type="common">Jute</name>
    <dbReference type="NCBI Taxonomy" id="210143"/>
    <lineage>
        <taxon>Eukaryota</taxon>
        <taxon>Viridiplantae</taxon>
        <taxon>Streptophyta</taxon>
        <taxon>Embryophyta</taxon>
        <taxon>Tracheophyta</taxon>
        <taxon>Spermatophyta</taxon>
        <taxon>Magnoliopsida</taxon>
        <taxon>eudicotyledons</taxon>
        <taxon>Gunneridae</taxon>
        <taxon>Pentapetalae</taxon>
        <taxon>rosids</taxon>
        <taxon>malvids</taxon>
        <taxon>Malvales</taxon>
        <taxon>Malvaceae</taxon>
        <taxon>Grewioideae</taxon>
        <taxon>Apeibeae</taxon>
        <taxon>Corchorus</taxon>
    </lineage>
</organism>